<evidence type="ECO:0000313" key="3">
    <source>
        <dbReference type="Proteomes" id="UP000594638"/>
    </source>
</evidence>
<feature type="non-terminal residue" evidence="2">
    <location>
        <position position="193"/>
    </location>
</feature>
<dbReference type="Gramene" id="OE9A016435T1">
    <property type="protein sequence ID" value="OE9A016435C1"/>
    <property type="gene ID" value="OE9A016435"/>
</dbReference>
<evidence type="ECO:0000259" key="1">
    <source>
        <dbReference type="PROSITE" id="PS50076"/>
    </source>
</evidence>
<dbReference type="PRINTS" id="PR00625">
    <property type="entry name" value="JDOMAIN"/>
</dbReference>
<gene>
    <name evidence="2" type="ORF">OLEA9_A016435</name>
</gene>
<keyword evidence="3" id="KW-1185">Reference proteome</keyword>
<organism evidence="2 3">
    <name type="scientific">Olea europaea subsp. europaea</name>
    <dbReference type="NCBI Taxonomy" id="158383"/>
    <lineage>
        <taxon>Eukaryota</taxon>
        <taxon>Viridiplantae</taxon>
        <taxon>Streptophyta</taxon>
        <taxon>Embryophyta</taxon>
        <taxon>Tracheophyta</taxon>
        <taxon>Spermatophyta</taxon>
        <taxon>Magnoliopsida</taxon>
        <taxon>eudicotyledons</taxon>
        <taxon>Gunneridae</taxon>
        <taxon>Pentapetalae</taxon>
        <taxon>asterids</taxon>
        <taxon>lamiids</taxon>
        <taxon>Lamiales</taxon>
        <taxon>Oleaceae</taxon>
        <taxon>Oleeae</taxon>
        <taxon>Olea</taxon>
    </lineage>
</organism>
<dbReference type="SUPFAM" id="SSF46565">
    <property type="entry name" value="Chaperone J-domain"/>
    <property type="match status" value="1"/>
</dbReference>
<protein>
    <recommendedName>
        <fullName evidence="1">J domain-containing protein</fullName>
    </recommendedName>
</protein>
<comment type="caution">
    <text evidence="2">The sequence shown here is derived from an EMBL/GenBank/DDBJ whole genome shotgun (WGS) entry which is preliminary data.</text>
</comment>
<feature type="domain" description="J" evidence="1">
    <location>
        <begin position="38"/>
        <end position="102"/>
    </location>
</feature>
<dbReference type="Proteomes" id="UP000594638">
    <property type="component" value="Unassembled WGS sequence"/>
</dbReference>
<dbReference type="AlphaFoldDB" id="A0A8S0UZ27"/>
<dbReference type="InterPro" id="IPR001623">
    <property type="entry name" value="DnaJ_domain"/>
</dbReference>
<sequence>MFALKAETLCPSLDDLPQLLKVINFYDGIEKKINGEVNWYEILGVNPLADMYTFRKTYKRIAVALHPDKNKSFGVEEAFKLLSQAQSVLFDRGNKLMYDMKLNVRAYQRISVGNPPFPADKCSSGNFTSCSSSAINMTASGKAQNVPMCPRNLATTTGSHYNSSPLWPRYQSTAFGGKHIATHKTTPDTATNP</sequence>
<dbReference type="OrthoDB" id="10250354at2759"/>
<dbReference type="PROSITE" id="PS50076">
    <property type="entry name" value="DNAJ_2"/>
    <property type="match status" value="1"/>
</dbReference>
<dbReference type="CDD" id="cd06257">
    <property type="entry name" value="DnaJ"/>
    <property type="match status" value="1"/>
</dbReference>
<dbReference type="InterPro" id="IPR036869">
    <property type="entry name" value="J_dom_sf"/>
</dbReference>
<reference evidence="2 3" key="1">
    <citation type="submission" date="2019-12" db="EMBL/GenBank/DDBJ databases">
        <authorList>
            <person name="Alioto T."/>
            <person name="Alioto T."/>
            <person name="Gomez Garrido J."/>
        </authorList>
    </citation>
    <scope>NUCLEOTIDE SEQUENCE [LARGE SCALE GENOMIC DNA]</scope>
</reference>
<accession>A0A8S0UZ27</accession>
<dbReference type="SMART" id="SM00271">
    <property type="entry name" value="DnaJ"/>
    <property type="match status" value="1"/>
</dbReference>
<dbReference type="PANTHER" id="PTHR44137">
    <property type="entry name" value="BNAC03G44070D PROTEIN"/>
    <property type="match status" value="1"/>
</dbReference>
<proteinExistence type="predicted"/>
<dbReference type="Gene3D" id="1.10.287.110">
    <property type="entry name" value="DnaJ domain"/>
    <property type="match status" value="1"/>
</dbReference>
<name>A0A8S0UZ27_OLEEU</name>
<dbReference type="Pfam" id="PF00226">
    <property type="entry name" value="DnaJ"/>
    <property type="match status" value="1"/>
</dbReference>
<dbReference type="PANTHER" id="PTHR44137:SF32">
    <property type="entry name" value="DNAJ HEAT SHOCK AMINO-TERMINAL DOMAIN PROTEIN"/>
    <property type="match status" value="1"/>
</dbReference>
<dbReference type="EMBL" id="CACTIH010009068">
    <property type="protein sequence ID" value="CAA3022393.1"/>
    <property type="molecule type" value="Genomic_DNA"/>
</dbReference>
<evidence type="ECO:0000313" key="2">
    <source>
        <dbReference type="EMBL" id="CAA3022393.1"/>
    </source>
</evidence>